<organism evidence="8 9">
    <name type="scientific">Algoriphagus aquaeductus</name>
    <dbReference type="NCBI Taxonomy" id="475299"/>
    <lineage>
        <taxon>Bacteria</taxon>
        <taxon>Pseudomonadati</taxon>
        <taxon>Bacteroidota</taxon>
        <taxon>Cytophagia</taxon>
        <taxon>Cytophagales</taxon>
        <taxon>Cyclobacteriaceae</taxon>
        <taxon>Algoriphagus</taxon>
    </lineage>
</organism>
<feature type="transmembrane region" description="Helical" evidence="6">
    <location>
        <begin position="246"/>
        <end position="264"/>
    </location>
</feature>
<evidence type="ECO:0000256" key="2">
    <source>
        <dbReference type="ARBA" id="ARBA00022448"/>
    </source>
</evidence>
<feature type="transmembrane region" description="Helical" evidence="6">
    <location>
        <begin position="105"/>
        <end position="123"/>
    </location>
</feature>
<dbReference type="RefSeq" id="WP_245943407.1">
    <property type="nucleotide sequence ID" value="NZ_QKTX01000010.1"/>
</dbReference>
<dbReference type="EMBL" id="QKTX01000010">
    <property type="protein sequence ID" value="PZV81590.1"/>
    <property type="molecule type" value="Genomic_DNA"/>
</dbReference>
<dbReference type="Proteomes" id="UP000248917">
    <property type="component" value="Unassembled WGS sequence"/>
</dbReference>
<comment type="subcellular location">
    <subcellularLocation>
        <location evidence="1">Membrane</location>
        <topology evidence="1">Multi-pass membrane protein</topology>
    </subcellularLocation>
</comment>
<feature type="transmembrane region" description="Helical" evidence="6">
    <location>
        <begin position="12"/>
        <end position="30"/>
    </location>
</feature>
<protein>
    <submittedName>
        <fullName evidence="8">Maltose/moltooligosaccharide transporter</fullName>
    </submittedName>
</protein>
<keyword evidence="5 6" id="KW-0472">Membrane</keyword>
<feature type="transmembrane region" description="Helical" evidence="6">
    <location>
        <begin position="293"/>
        <end position="312"/>
    </location>
</feature>
<feature type="transmembrane region" description="Helical" evidence="6">
    <location>
        <begin position="184"/>
        <end position="202"/>
    </location>
</feature>
<evidence type="ECO:0000256" key="5">
    <source>
        <dbReference type="ARBA" id="ARBA00023136"/>
    </source>
</evidence>
<keyword evidence="4 6" id="KW-1133">Transmembrane helix</keyword>
<feature type="transmembrane region" description="Helical" evidence="6">
    <location>
        <begin position="143"/>
        <end position="164"/>
    </location>
</feature>
<dbReference type="InterPro" id="IPR020846">
    <property type="entry name" value="MFS_dom"/>
</dbReference>
<dbReference type="PANTHER" id="PTHR19432">
    <property type="entry name" value="SUGAR TRANSPORTER"/>
    <property type="match status" value="1"/>
</dbReference>
<dbReference type="GO" id="GO:0022857">
    <property type="term" value="F:transmembrane transporter activity"/>
    <property type="evidence" value="ECO:0007669"/>
    <property type="project" value="InterPro"/>
</dbReference>
<dbReference type="PANTHER" id="PTHR19432:SF35">
    <property type="entry name" value="SOLUTE CARRIER FAMILY 45 MEMBER 3 ISOFORM X1"/>
    <property type="match status" value="1"/>
</dbReference>
<feature type="transmembrane region" description="Helical" evidence="6">
    <location>
        <begin position="412"/>
        <end position="433"/>
    </location>
</feature>
<sequence length="441" mass="48901">MTQEKKRLSFWQIWNMSFGFLGIQFGFALQGGFMSRIFQTLGADKDAIPFLWIAAPLTGLLVQPIVGYLSDRTWHPKYGRRKPFFFIGAVLSTVALFFAPYSSALWMAAGALWILDASINISMEPFRALVADKLPDSQRSYGFVVQTLIIGIGTWVASNLPWMMTQLGVPNTAVEGVVPDSVKYAFGIGALVLFASILYTILTTDEYPPEDMEEFEREKAAKKGIFSGLEEIFRNISTMPPVMKKLGLVQFFSWFAFFTMWSFATPAITEHIFGATDTTSEAYNNAADSVGNYLGTYGLVSMFYALILSFIASKIQINRKLLHLVSLIAGGIGFILIYYITEPWMLHLCFSLVGIAWASILSMPYAMLSGSVEPKKMGVYMGIFNMFIVIPQIIAALGGVNFLYKLLFGEAVINTMLLAGTLLILAGLSNLLITDRKATHD</sequence>
<name>A0A326RQ07_9BACT</name>
<evidence type="ECO:0000313" key="9">
    <source>
        <dbReference type="Proteomes" id="UP000248917"/>
    </source>
</evidence>
<dbReference type="SUPFAM" id="SSF103473">
    <property type="entry name" value="MFS general substrate transporter"/>
    <property type="match status" value="1"/>
</dbReference>
<evidence type="ECO:0000256" key="1">
    <source>
        <dbReference type="ARBA" id="ARBA00004141"/>
    </source>
</evidence>
<gene>
    <name evidence="8" type="ORF">CLV31_110123</name>
</gene>
<evidence type="ECO:0000256" key="6">
    <source>
        <dbReference type="SAM" id="Phobius"/>
    </source>
</evidence>
<feature type="transmembrane region" description="Helical" evidence="6">
    <location>
        <begin position="345"/>
        <end position="367"/>
    </location>
</feature>
<dbReference type="Pfam" id="PF07690">
    <property type="entry name" value="MFS_1"/>
    <property type="match status" value="1"/>
</dbReference>
<dbReference type="Gene3D" id="1.20.1250.20">
    <property type="entry name" value="MFS general substrate transporter like domains"/>
    <property type="match status" value="1"/>
</dbReference>
<keyword evidence="9" id="KW-1185">Reference proteome</keyword>
<dbReference type="InterPro" id="IPR011701">
    <property type="entry name" value="MFS"/>
</dbReference>
<evidence type="ECO:0000256" key="3">
    <source>
        <dbReference type="ARBA" id="ARBA00022692"/>
    </source>
</evidence>
<keyword evidence="2" id="KW-0813">Transport</keyword>
<feature type="transmembrane region" description="Helical" evidence="6">
    <location>
        <begin position="82"/>
        <end position="99"/>
    </location>
</feature>
<evidence type="ECO:0000256" key="4">
    <source>
        <dbReference type="ARBA" id="ARBA00022989"/>
    </source>
</evidence>
<feature type="transmembrane region" description="Helical" evidence="6">
    <location>
        <begin position="50"/>
        <end position="70"/>
    </location>
</feature>
<proteinExistence type="predicted"/>
<feature type="domain" description="Major facilitator superfamily (MFS) profile" evidence="7">
    <location>
        <begin position="242"/>
        <end position="441"/>
    </location>
</feature>
<keyword evidence="3 6" id="KW-0812">Transmembrane</keyword>
<comment type="caution">
    <text evidence="8">The sequence shown here is derived from an EMBL/GenBank/DDBJ whole genome shotgun (WGS) entry which is preliminary data.</text>
</comment>
<reference evidence="8 9" key="1">
    <citation type="submission" date="2018-06" db="EMBL/GenBank/DDBJ databases">
        <title>Genomic Encyclopedia of Archaeal and Bacterial Type Strains, Phase II (KMG-II): from individual species to whole genera.</title>
        <authorList>
            <person name="Goeker M."/>
        </authorList>
    </citation>
    <scope>NUCLEOTIDE SEQUENCE [LARGE SCALE GENOMIC DNA]</scope>
    <source>
        <strain evidence="8 9">T4</strain>
    </source>
</reference>
<accession>A0A326RQ07</accession>
<dbReference type="InterPro" id="IPR036259">
    <property type="entry name" value="MFS_trans_sf"/>
</dbReference>
<dbReference type="PROSITE" id="PS50850">
    <property type="entry name" value="MFS"/>
    <property type="match status" value="1"/>
</dbReference>
<dbReference type="GO" id="GO:0016020">
    <property type="term" value="C:membrane"/>
    <property type="evidence" value="ECO:0007669"/>
    <property type="project" value="UniProtKB-SubCell"/>
</dbReference>
<feature type="transmembrane region" description="Helical" evidence="6">
    <location>
        <begin position="321"/>
        <end position="339"/>
    </location>
</feature>
<evidence type="ECO:0000259" key="7">
    <source>
        <dbReference type="PROSITE" id="PS50850"/>
    </source>
</evidence>
<dbReference type="AlphaFoldDB" id="A0A326RQ07"/>
<evidence type="ECO:0000313" key="8">
    <source>
        <dbReference type="EMBL" id="PZV81590.1"/>
    </source>
</evidence>
<feature type="transmembrane region" description="Helical" evidence="6">
    <location>
        <begin position="379"/>
        <end position="400"/>
    </location>
</feature>